<name>A0A9W3CD16_RAPSA</name>
<dbReference type="GeneID" id="130494713"/>
<organism evidence="1 2">
    <name type="scientific">Raphanus sativus</name>
    <name type="common">Radish</name>
    <name type="synonym">Raphanus raphanistrum var. sativus</name>
    <dbReference type="NCBI Taxonomy" id="3726"/>
    <lineage>
        <taxon>Eukaryota</taxon>
        <taxon>Viridiplantae</taxon>
        <taxon>Streptophyta</taxon>
        <taxon>Embryophyta</taxon>
        <taxon>Tracheophyta</taxon>
        <taxon>Spermatophyta</taxon>
        <taxon>Magnoliopsida</taxon>
        <taxon>eudicotyledons</taxon>
        <taxon>Gunneridae</taxon>
        <taxon>Pentapetalae</taxon>
        <taxon>rosids</taxon>
        <taxon>malvids</taxon>
        <taxon>Brassicales</taxon>
        <taxon>Brassicaceae</taxon>
        <taxon>Brassiceae</taxon>
        <taxon>Raphanus</taxon>
    </lineage>
</organism>
<dbReference type="OrthoDB" id="1924680at2759"/>
<dbReference type="Proteomes" id="UP000504610">
    <property type="component" value="Chromosome 9"/>
</dbReference>
<protein>
    <submittedName>
        <fullName evidence="2">Uncharacterized protein LOC130494713</fullName>
    </submittedName>
</protein>
<sequence>MKDNSRSPNDGFHRYLKPGALAQIRNSRINNAIHLLPSCLAHYRIRHLLLKRYRRHASSSVQVASYSLSKISPASALCLFPLYSAATRWCHGASWRSPASLRAQTRITALVLEQFKRKFATIGNYLVVYLCFISSLACNTRIPCLLCCFILHFGDTVVHFNTA</sequence>
<evidence type="ECO:0000313" key="2">
    <source>
        <dbReference type="RefSeq" id="XP_056849429.1"/>
    </source>
</evidence>
<reference evidence="1" key="1">
    <citation type="journal article" date="2019" name="Database">
        <title>The radish genome database (RadishGD): an integrated information resource for radish genomics.</title>
        <authorList>
            <person name="Yu H.J."/>
            <person name="Baek S."/>
            <person name="Lee Y.J."/>
            <person name="Cho A."/>
            <person name="Mun J.H."/>
        </authorList>
    </citation>
    <scope>NUCLEOTIDE SEQUENCE [LARGE SCALE GENOMIC DNA]</scope>
    <source>
        <strain evidence="1">cv. WK10039</strain>
    </source>
</reference>
<proteinExistence type="predicted"/>
<keyword evidence="1" id="KW-1185">Reference proteome</keyword>
<gene>
    <name evidence="2" type="primary">LOC130494713</name>
</gene>
<dbReference type="AlphaFoldDB" id="A0A9W3CD16"/>
<reference evidence="2" key="2">
    <citation type="submission" date="2025-08" db="UniProtKB">
        <authorList>
            <consortium name="RefSeq"/>
        </authorList>
    </citation>
    <scope>IDENTIFICATION</scope>
    <source>
        <tissue evidence="2">Leaf</tissue>
    </source>
</reference>
<dbReference type="KEGG" id="rsz:130494713"/>
<accession>A0A9W3CD16</accession>
<evidence type="ECO:0000313" key="1">
    <source>
        <dbReference type="Proteomes" id="UP000504610"/>
    </source>
</evidence>
<dbReference type="RefSeq" id="XP_056849429.1">
    <property type="nucleotide sequence ID" value="XM_056993449.1"/>
</dbReference>